<feature type="compositionally biased region" description="Basic and acidic residues" evidence="1">
    <location>
        <begin position="245"/>
        <end position="254"/>
    </location>
</feature>
<sequence length="1089" mass="113841">MPRLNILRHHRRSSSNQGNTTSTSAVPLPIASASSTNLVSSSSSSQSQPPPRTSPPSVPPLDALPLIDSGSPGLGSPGQWLMEGGGGGTAGSGTSNSSNVSEPPPPATSSTTTTTTKTARITVSAPPPQTPRARQKASSSAKSALNAKSTLSQQVKAANAALAAQPSSVTAPAGGSHHHHHHRHHHNLSSNSSSNNAANHSASGGQAPTTVSSYRRNAKLTLLNPMSLLMRRRSSQASSLLSDNAKARSSRDLPDDFDPGIIYGTRHPDWSNPPKRGQNEVVRPPVNGRSISPLPPVSPLMDPNNKLLKVEVVADDAGNSGIDERLAELERQRTPVFREHFDDEVVRERGPMEVGRKMGEVEVTPVTPVIMSRISPEPPRAPTTNPPPVNDLDKPRVIEGGILPSSTGSTTQISRASSVVSSNEGELDDGKPRGVTLVDHPLSLPHHLMTNSSRFSFEASSAAESNKDDEPEDPYDDGDDRDDDELGLELDFGGDDDEGFSRANEGLFVVPNDDLYGDEDYLENEGGVPLALGIDPNHGTGIALSKDSPIDVNTPTTPLNLVGMSQVLPTMDPEPAVQPDQQQQSLVSRLGNPRGLDLSDDSDFDELEQGNEMAGYEDDDDDLYFDDGIILEDPTFQGPVNNTTQEEGEMEEPMNKEQRDSFPSTLGVSSGGAMEVEDGSLDSMADKSNDGTAGTGGGSGYGNKSFPPFLNPIGGGLGCTQQHAQFYAPDGTMLDEHTGLPLALSTLTQQLYQYQKQQQREAEAAAAGNEINSPGAISNIGIGGSGGYESDYAADWGSQSGYYSIDDDDYEPEDADDSMVAEANAEALAYDTEFYGQEFGFYPVSAASSLLPAGADGEEDENVFAGGYFGITQDLPSRPIIRRPSLTPISERSEGSYRNSLVFPLSSSRPLSVSVPAGEDLSSLIISNSASAEITLEQLMRLRRNAWGGSNGSLRSSRAHSPVPANSSLLAQGGLTPPVAPLSAPPGLGGGGGGGMGAPPGLSHPGKNAMLPTKGSFEDVGFSPPPPLQPPQTPSDAGTGNGRSTADSSYASAVGSPIIDDAGSDVAGDSGGAREGWVFSPAATAASST</sequence>
<evidence type="ECO:0000313" key="3">
    <source>
        <dbReference type="Proteomes" id="UP000276215"/>
    </source>
</evidence>
<feature type="compositionally biased region" description="Basic residues" evidence="1">
    <location>
        <begin position="176"/>
        <end position="187"/>
    </location>
</feature>
<feature type="compositionally biased region" description="Polar residues" evidence="1">
    <location>
        <begin position="404"/>
        <end position="424"/>
    </location>
</feature>
<feature type="region of interest" description="Disordered" evidence="1">
    <location>
        <begin position="632"/>
        <end position="706"/>
    </location>
</feature>
<feature type="compositionally biased region" description="Low complexity" evidence="1">
    <location>
        <begin position="14"/>
        <end position="24"/>
    </location>
</feature>
<keyword evidence="3" id="KW-1185">Reference proteome</keyword>
<dbReference type="STRING" id="1336337.A0A3N4K6F5"/>
<reference evidence="2 3" key="1">
    <citation type="journal article" date="2018" name="Nat. Ecol. Evol.">
        <title>Pezizomycetes genomes reveal the molecular basis of ectomycorrhizal truffle lifestyle.</title>
        <authorList>
            <person name="Murat C."/>
            <person name="Payen T."/>
            <person name="Noel B."/>
            <person name="Kuo A."/>
            <person name="Morin E."/>
            <person name="Chen J."/>
            <person name="Kohler A."/>
            <person name="Krizsan K."/>
            <person name="Balestrini R."/>
            <person name="Da Silva C."/>
            <person name="Montanini B."/>
            <person name="Hainaut M."/>
            <person name="Levati E."/>
            <person name="Barry K.W."/>
            <person name="Belfiori B."/>
            <person name="Cichocki N."/>
            <person name="Clum A."/>
            <person name="Dockter R.B."/>
            <person name="Fauchery L."/>
            <person name="Guy J."/>
            <person name="Iotti M."/>
            <person name="Le Tacon F."/>
            <person name="Lindquist E.A."/>
            <person name="Lipzen A."/>
            <person name="Malagnac F."/>
            <person name="Mello A."/>
            <person name="Molinier V."/>
            <person name="Miyauchi S."/>
            <person name="Poulain J."/>
            <person name="Riccioni C."/>
            <person name="Rubini A."/>
            <person name="Sitrit Y."/>
            <person name="Splivallo R."/>
            <person name="Traeger S."/>
            <person name="Wang M."/>
            <person name="Zifcakova L."/>
            <person name="Wipf D."/>
            <person name="Zambonelli A."/>
            <person name="Paolocci F."/>
            <person name="Nowrousian M."/>
            <person name="Ottonello S."/>
            <person name="Baldrian P."/>
            <person name="Spatafora J.W."/>
            <person name="Henrissat B."/>
            <person name="Nagy L.G."/>
            <person name="Aury J.M."/>
            <person name="Wincker P."/>
            <person name="Grigoriev I.V."/>
            <person name="Bonfante P."/>
            <person name="Martin F.M."/>
        </authorList>
    </citation>
    <scope>NUCLEOTIDE SEQUENCE [LARGE SCALE GENOMIC DNA]</scope>
    <source>
        <strain evidence="2 3">120613-1</strain>
    </source>
</reference>
<gene>
    <name evidence="2" type="ORF">L873DRAFT_1667844</name>
</gene>
<feature type="compositionally biased region" description="Low complexity" evidence="1">
    <location>
        <begin position="92"/>
        <end position="101"/>
    </location>
</feature>
<feature type="compositionally biased region" description="Basic residues" evidence="1">
    <location>
        <begin position="1"/>
        <end position="13"/>
    </location>
</feature>
<evidence type="ECO:0000313" key="2">
    <source>
        <dbReference type="EMBL" id="RPB04011.1"/>
    </source>
</evidence>
<dbReference type="Proteomes" id="UP000276215">
    <property type="component" value="Unassembled WGS sequence"/>
</dbReference>
<evidence type="ECO:0008006" key="4">
    <source>
        <dbReference type="Google" id="ProtNLM"/>
    </source>
</evidence>
<feature type="compositionally biased region" description="Low complexity" evidence="1">
    <location>
        <begin position="188"/>
        <end position="205"/>
    </location>
</feature>
<protein>
    <recommendedName>
        <fullName evidence="4">AGC-kinase C-terminal domain-containing protein</fullName>
    </recommendedName>
</protein>
<dbReference type="AlphaFoldDB" id="A0A3N4K6F5"/>
<dbReference type="EMBL" id="ML120360">
    <property type="protein sequence ID" value="RPB04011.1"/>
    <property type="molecule type" value="Genomic_DNA"/>
</dbReference>
<feature type="compositionally biased region" description="Gly residues" evidence="1">
    <location>
        <begin position="987"/>
        <end position="998"/>
    </location>
</feature>
<organism evidence="2 3">
    <name type="scientific">Choiromyces venosus 120613-1</name>
    <dbReference type="NCBI Taxonomy" id="1336337"/>
    <lineage>
        <taxon>Eukaryota</taxon>
        <taxon>Fungi</taxon>
        <taxon>Dikarya</taxon>
        <taxon>Ascomycota</taxon>
        <taxon>Pezizomycotina</taxon>
        <taxon>Pezizomycetes</taxon>
        <taxon>Pezizales</taxon>
        <taxon>Tuberaceae</taxon>
        <taxon>Choiromyces</taxon>
    </lineage>
</organism>
<name>A0A3N4K6F5_9PEZI</name>
<feature type="compositionally biased region" description="Low complexity" evidence="1">
    <location>
        <begin position="108"/>
        <end position="119"/>
    </location>
</feature>
<accession>A0A3N4K6F5</accession>
<feature type="region of interest" description="Disordered" evidence="1">
    <location>
        <begin position="457"/>
        <end position="499"/>
    </location>
</feature>
<feature type="compositionally biased region" description="Pro residues" evidence="1">
    <location>
        <begin position="1023"/>
        <end position="1033"/>
    </location>
</feature>
<feature type="compositionally biased region" description="Acidic residues" evidence="1">
    <location>
        <begin position="467"/>
        <end position="498"/>
    </location>
</feature>
<evidence type="ECO:0000256" key="1">
    <source>
        <dbReference type="SAM" id="MobiDB-lite"/>
    </source>
</evidence>
<feature type="compositionally biased region" description="Pro residues" evidence="1">
    <location>
        <begin position="376"/>
        <end position="389"/>
    </location>
</feature>
<dbReference type="OrthoDB" id="5408302at2759"/>
<feature type="region of interest" description="Disordered" evidence="1">
    <location>
        <begin position="1"/>
        <end position="213"/>
    </location>
</feature>
<feature type="compositionally biased region" description="Low complexity" evidence="1">
    <location>
        <begin position="31"/>
        <end position="47"/>
    </location>
</feature>
<feature type="compositionally biased region" description="Low complexity" evidence="1">
    <location>
        <begin position="136"/>
        <end position="164"/>
    </location>
</feature>
<proteinExistence type="predicted"/>
<feature type="region of interest" description="Disordered" evidence="1">
    <location>
        <begin position="949"/>
        <end position="1089"/>
    </location>
</feature>
<feature type="compositionally biased region" description="Pro residues" evidence="1">
    <location>
        <begin position="48"/>
        <end position="59"/>
    </location>
</feature>
<feature type="compositionally biased region" description="Polar residues" evidence="1">
    <location>
        <begin position="1035"/>
        <end position="1051"/>
    </location>
</feature>
<feature type="region of interest" description="Disordered" evidence="1">
    <location>
        <begin position="372"/>
        <end position="439"/>
    </location>
</feature>
<feature type="region of interest" description="Disordered" evidence="1">
    <location>
        <begin position="234"/>
        <end position="285"/>
    </location>
</feature>